<evidence type="ECO:0000256" key="1">
    <source>
        <dbReference type="ARBA" id="ARBA00004196"/>
    </source>
</evidence>
<comment type="subcellular location">
    <subcellularLocation>
        <location evidence="1">Cell envelope</location>
    </subcellularLocation>
</comment>
<dbReference type="Pfam" id="PF09479">
    <property type="entry name" value="Flg_new"/>
    <property type="match status" value="3"/>
</dbReference>
<evidence type="ECO:0000313" key="2">
    <source>
        <dbReference type="EMBL" id="DAD87185.1"/>
    </source>
</evidence>
<accession>A0A8S5MXY2</accession>
<dbReference type="InterPro" id="IPR013378">
    <property type="entry name" value="InlB-like_B-rpt"/>
</dbReference>
<organism evidence="2">
    <name type="scientific">Siphoviridae sp. ctdxZ3</name>
    <dbReference type="NCBI Taxonomy" id="2826401"/>
    <lineage>
        <taxon>Viruses</taxon>
        <taxon>Duplodnaviria</taxon>
        <taxon>Heunggongvirae</taxon>
        <taxon>Uroviricota</taxon>
        <taxon>Caudoviricetes</taxon>
    </lineage>
</organism>
<protein>
    <submittedName>
        <fullName evidence="2">INTERNALIN B BINDING, LEUCINE RICH REPEAT.2A</fullName>
    </submittedName>
</protein>
<dbReference type="Gene3D" id="2.60.40.4270">
    <property type="entry name" value="Listeria-Bacteroides repeat domain"/>
    <property type="match status" value="2"/>
</dbReference>
<name>A0A8S5MXY2_9CAUD</name>
<proteinExistence type="predicted"/>
<dbReference type="InterPro" id="IPR042229">
    <property type="entry name" value="Listeria/Bacterioides_rpt_sf"/>
</dbReference>
<dbReference type="EMBL" id="BK015016">
    <property type="protein sequence ID" value="DAD87185.1"/>
    <property type="molecule type" value="Genomic_DNA"/>
</dbReference>
<dbReference type="NCBIfam" id="TIGR02543">
    <property type="entry name" value="List_Bact_rpt"/>
    <property type="match status" value="1"/>
</dbReference>
<reference evidence="2" key="1">
    <citation type="journal article" date="2021" name="Proc. Natl. Acad. Sci. U.S.A.">
        <title>A Catalog of Tens of Thousands of Viruses from Human Metagenomes Reveals Hidden Associations with Chronic Diseases.</title>
        <authorList>
            <person name="Tisza M.J."/>
            <person name="Buck C.B."/>
        </authorList>
    </citation>
    <scope>NUCLEOTIDE SEQUENCE</scope>
    <source>
        <strain evidence="2">CtdxZ3</strain>
    </source>
</reference>
<sequence>MAQINCGTLYGYQNNNTAYGAFTVYFTYDGTTRNGTTVTITNPRVKCTEYGADGYTTNTIFINSVTLNGTSLGISGSFKGSDYWKGKSWTSTGVGTKSVSADASLTSLTVSISCGRSAAQYNQTLTGTISVAAGNYTVSYNANGGTGAPSAQTKEHDKTLILSTVKPNKANTSTAGYIITLNANGGYVSTPELTQYNTTSYTFRSWNTNSSGTGTTYNSGGSYTANADVTLYAIWNTNTTKGSVTLPTPARAHYSFVGWGTTASATTGVTGTITPTSSQTLYAVWERTPSLINWRDSNGNFTSGGTISVKDSNGKWVVINKIKLKNSSGVWEEH</sequence>